<dbReference type="SUPFAM" id="SSF51735">
    <property type="entry name" value="NAD(P)-binding Rossmann-fold domains"/>
    <property type="match status" value="1"/>
</dbReference>
<dbReference type="Proteomes" id="UP000887540">
    <property type="component" value="Unplaced"/>
</dbReference>
<sequence>VMHAVALTKRLREHDPTTRVTVNACHPGVVNTNLMRHTPAFWGPINKLISPFLWFFFKTDNDGAQTALYLALSKKVDGISGKYFSDCAEKSVHSLAADLNACEALYNYSIEACGLDKSAID</sequence>
<dbReference type="WBParaSite" id="ACRNAN_scaffold3403.g24623.t1">
    <property type="protein sequence ID" value="ACRNAN_scaffold3403.g24623.t1"/>
    <property type="gene ID" value="ACRNAN_scaffold3403.g24623"/>
</dbReference>
<dbReference type="AlphaFoldDB" id="A0A914DPS6"/>
<protein>
    <submittedName>
        <fullName evidence="3">Retinol dehydrogenase 14</fullName>
    </submittedName>
</protein>
<dbReference type="InterPro" id="IPR036291">
    <property type="entry name" value="NAD(P)-bd_dom_sf"/>
</dbReference>
<dbReference type="PANTHER" id="PTHR43157:SF31">
    <property type="entry name" value="PHOSPHATIDYLINOSITOL-GLYCAN BIOSYNTHESIS CLASS F PROTEIN"/>
    <property type="match status" value="1"/>
</dbReference>
<name>A0A914DPS6_9BILA</name>
<evidence type="ECO:0000256" key="1">
    <source>
        <dbReference type="ARBA" id="ARBA00023002"/>
    </source>
</evidence>
<organism evidence="2 3">
    <name type="scientific">Acrobeloides nanus</name>
    <dbReference type="NCBI Taxonomy" id="290746"/>
    <lineage>
        <taxon>Eukaryota</taxon>
        <taxon>Metazoa</taxon>
        <taxon>Ecdysozoa</taxon>
        <taxon>Nematoda</taxon>
        <taxon>Chromadorea</taxon>
        <taxon>Rhabditida</taxon>
        <taxon>Tylenchina</taxon>
        <taxon>Cephalobomorpha</taxon>
        <taxon>Cephaloboidea</taxon>
        <taxon>Cephalobidae</taxon>
        <taxon>Acrobeloides</taxon>
    </lineage>
</organism>
<reference evidence="3" key="1">
    <citation type="submission" date="2022-11" db="UniProtKB">
        <authorList>
            <consortium name="WormBaseParasite"/>
        </authorList>
    </citation>
    <scope>IDENTIFICATION</scope>
</reference>
<dbReference type="Gene3D" id="3.40.50.720">
    <property type="entry name" value="NAD(P)-binding Rossmann-like Domain"/>
    <property type="match status" value="1"/>
</dbReference>
<proteinExistence type="predicted"/>
<evidence type="ECO:0000313" key="2">
    <source>
        <dbReference type="Proteomes" id="UP000887540"/>
    </source>
</evidence>
<dbReference type="GO" id="GO:0016491">
    <property type="term" value="F:oxidoreductase activity"/>
    <property type="evidence" value="ECO:0007669"/>
    <property type="project" value="UniProtKB-KW"/>
</dbReference>
<evidence type="ECO:0000313" key="3">
    <source>
        <dbReference type="WBParaSite" id="ACRNAN_scaffold3403.g24623.t1"/>
    </source>
</evidence>
<dbReference type="PANTHER" id="PTHR43157">
    <property type="entry name" value="PHOSPHATIDYLINOSITOL-GLYCAN BIOSYNTHESIS CLASS F PROTEIN-RELATED"/>
    <property type="match status" value="1"/>
</dbReference>
<accession>A0A914DPS6</accession>
<keyword evidence="2" id="KW-1185">Reference proteome</keyword>
<keyword evidence="1" id="KW-0560">Oxidoreductase</keyword>